<dbReference type="SUPFAM" id="SSF89392">
    <property type="entry name" value="Prokaryotic lipoproteins and lipoprotein localization factors"/>
    <property type="match status" value="1"/>
</dbReference>
<evidence type="ECO:0008006" key="3">
    <source>
        <dbReference type="Google" id="ProtNLM"/>
    </source>
</evidence>
<organism evidence="1 2">
    <name type="scientific">Streptomyces lusitanus</name>
    <dbReference type="NCBI Taxonomy" id="68232"/>
    <lineage>
        <taxon>Bacteria</taxon>
        <taxon>Bacillati</taxon>
        <taxon>Actinomycetota</taxon>
        <taxon>Actinomycetes</taxon>
        <taxon>Kitasatosporales</taxon>
        <taxon>Streptomycetaceae</taxon>
        <taxon>Streptomyces</taxon>
    </lineage>
</organism>
<keyword evidence="2" id="KW-1185">Reference proteome</keyword>
<evidence type="ECO:0000313" key="2">
    <source>
        <dbReference type="Proteomes" id="UP001249760"/>
    </source>
</evidence>
<reference evidence="1 2" key="1">
    <citation type="submission" date="2023-05" db="EMBL/GenBank/DDBJ databases">
        <title>Streptomyces fuscus sp. nov., a brown-black pigment producing actinomyces isolated from dry sand of Sea duck farm.</title>
        <authorList>
            <person name="Xie J."/>
            <person name="Shen N."/>
        </authorList>
    </citation>
    <scope>NUCLEOTIDE SEQUENCE [LARGE SCALE GENOMIC DNA]</scope>
    <source>
        <strain evidence="1 2">CGMCC 4.1745</strain>
    </source>
</reference>
<dbReference type="RefSeq" id="WP_394313858.1">
    <property type="nucleotide sequence ID" value="NZ_JASKMA010000019.1"/>
</dbReference>
<evidence type="ECO:0000313" key="1">
    <source>
        <dbReference type="EMBL" id="MDT6986538.1"/>
    </source>
</evidence>
<name>A0ABU3JX93_9ACTN</name>
<comment type="caution">
    <text evidence="1">The sequence shown here is derived from an EMBL/GenBank/DDBJ whole genome shotgun (WGS) entry which is preliminary data.</text>
</comment>
<sequence>MVFAAVLLAGGTVACGGSSGSDSANEDPPKVTPATAVAKAAANSEDIRSLHYRITGTVPEKGRLEAEASMNTEPLAMSLKMTAADQGGDSRLKVRFVDEVMYVRGSAVDSEKLGGKSWFRADPAAWGRGVVDNQSYGVLPRQIEGSPVLQSTLLTGSKDLRMIGTETVDGTRTRHYKGTVTSRGLLAAREGAVDEATRERLIQSLDQFMGLGVSDTLTMDLWIDSDDHAKQFRMPAASDDKQAGTGGGPLDLTITFLDINQPVSIKIPPSEDTIALADGAQGS</sequence>
<dbReference type="Gene3D" id="2.50.20.20">
    <property type="match status" value="1"/>
</dbReference>
<accession>A0ABU3JX93</accession>
<dbReference type="InterPro" id="IPR029046">
    <property type="entry name" value="LolA/LolB/LppX"/>
</dbReference>
<protein>
    <recommendedName>
        <fullName evidence="3">Lipoprotein</fullName>
    </recommendedName>
</protein>
<dbReference type="EMBL" id="JASKMA010000019">
    <property type="protein sequence ID" value="MDT6986538.1"/>
    <property type="molecule type" value="Genomic_DNA"/>
</dbReference>
<proteinExistence type="predicted"/>
<gene>
    <name evidence="1" type="ORF">QNO04_24090</name>
</gene>
<dbReference type="Proteomes" id="UP001249760">
    <property type="component" value="Unassembled WGS sequence"/>
</dbReference>